<sequence>MAVLESIIPVITVVLSAFMLKEKLKGVQWCGVVLSLIGAIWVVMDVS</sequence>
<dbReference type="SUPFAM" id="SSF103481">
    <property type="entry name" value="Multidrug resistance efflux transporter EmrE"/>
    <property type="match status" value="1"/>
</dbReference>
<protein>
    <submittedName>
        <fullName evidence="5">DMT family transporter</fullName>
    </submittedName>
</protein>
<evidence type="ECO:0000256" key="1">
    <source>
        <dbReference type="ARBA" id="ARBA00004127"/>
    </source>
</evidence>
<comment type="subcellular location">
    <subcellularLocation>
        <location evidence="1">Endomembrane system</location>
        <topology evidence="1">Multi-pass membrane protein</topology>
    </subcellularLocation>
</comment>
<dbReference type="InterPro" id="IPR000620">
    <property type="entry name" value="EamA_dom"/>
</dbReference>
<evidence type="ECO:0000313" key="5">
    <source>
        <dbReference type="EMBL" id="UOQ95680.1"/>
    </source>
</evidence>
<evidence type="ECO:0000256" key="2">
    <source>
        <dbReference type="ARBA" id="ARBA00007362"/>
    </source>
</evidence>
<dbReference type="InterPro" id="IPR037185">
    <property type="entry name" value="EmrE-like"/>
</dbReference>
<evidence type="ECO:0000259" key="4">
    <source>
        <dbReference type="Pfam" id="PF00892"/>
    </source>
</evidence>
<comment type="similarity">
    <text evidence="2">Belongs to the EamA transporter family.</text>
</comment>
<dbReference type="Pfam" id="PF00892">
    <property type="entry name" value="EamA"/>
    <property type="match status" value="1"/>
</dbReference>
<keyword evidence="3" id="KW-0812">Transmembrane</keyword>
<evidence type="ECO:0000313" key="6">
    <source>
        <dbReference type="Proteomes" id="UP000831880"/>
    </source>
</evidence>
<keyword evidence="3" id="KW-0472">Membrane</keyword>
<keyword evidence="6" id="KW-1185">Reference proteome</keyword>
<gene>
    <name evidence="5" type="ORF">MUO14_11675</name>
</gene>
<keyword evidence="3" id="KW-1133">Transmembrane helix</keyword>
<dbReference type="RefSeq" id="WP_244755567.1">
    <property type="nucleotide sequence ID" value="NZ_CP095074.1"/>
</dbReference>
<accession>A0ABY4H5E7</accession>
<feature type="domain" description="EamA" evidence="4">
    <location>
        <begin position="2"/>
        <end position="43"/>
    </location>
</feature>
<dbReference type="EMBL" id="CP095074">
    <property type="protein sequence ID" value="UOQ95680.1"/>
    <property type="molecule type" value="Genomic_DNA"/>
</dbReference>
<evidence type="ECO:0000256" key="3">
    <source>
        <dbReference type="SAM" id="Phobius"/>
    </source>
</evidence>
<name>A0ABY4H5E7_9BACI</name>
<dbReference type="Proteomes" id="UP000831880">
    <property type="component" value="Chromosome"/>
</dbReference>
<organism evidence="5 6">
    <name type="scientific">Halobacillus shinanisalinarum</name>
    <dbReference type="NCBI Taxonomy" id="2932258"/>
    <lineage>
        <taxon>Bacteria</taxon>
        <taxon>Bacillati</taxon>
        <taxon>Bacillota</taxon>
        <taxon>Bacilli</taxon>
        <taxon>Bacillales</taxon>
        <taxon>Bacillaceae</taxon>
        <taxon>Halobacillus</taxon>
    </lineage>
</organism>
<proteinExistence type="inferred from homology"/>
<dbReference type="Gene3D" id="1.10.3730.20">
    <property type="match status" value="1"/>
</dbReference>
<reference evidence="5 6" key="1">
    <citation type="submission" date="2022-04" db="EMBL/GenBank/DDBJ databases">
        <title>Halobacillus sp. isolated from saltern.</title>
        <authorList>
            <person name="Won M."/>
            <person name="Lee C.-M."/>
            <person name="Woen H.-Y."/>
            <person name="Kwon S.-W."/>
        </authorList>
    </citation>
    <scope>NUCLEOTIDE SEQUENCE [LARGE SCALE GENOMIC DNA]</scope>
    <source>
        <strain evidence="5 6">SSTM10-2</strain>
    </source>
</reference>
<feature type="transmembrane region" description="Helical" evidence="3">
    <location>
        <begin position="26"/>
        <end position="44"/>
    </location>
</feature>